<organism evidence="2 3">
    <name type="scientific">Candidatus Muproteobacteria bacterium RBG_16_64_11</name>
    <dbReference type="NCBI Taxonomy" id="1817758"/>
    <lineage>
        <taxon>Bacteria</taxon>
        <taxon>Pseudomonadati</taxon>
        <taxon>Pseudomonadota</taxon>
        <taxon>Candidatus Muproteobacteria</taxon>
    </lineage>
</organism>
<dbReference type="STRING" id="1817758.A2150_08420"/>
<feature type="signal peptide" evidence="1">
    <location>
        <begin position="1"/>
        <end position="25"/>
    </location>
</feature>
<evidence type="ECO:0000256" key="1">
    <source>
        <dbReference type="SAM" id="SignalP"/>
    </source>
</evidence>
<dbReference type="InterPro" id="IPR009599">
    <property type="entry name" value="DUF1207"/>
</dbReference>
<dbReference type="Proteomes" id="UP000177925">
    <property type="component" value="Unassembled WGS sequence"/>
</dbReference>
<dbReference type="EMBL" id="MFSS01000069">
    <property type="protein sequence ID" value="OGI43096.1"/>
    <property type="molecule type" value="Genomic_DNA"/>
</dbReference>
<dbReference type="AlphaFoldDB" id="A0A1F6TDF1"/>
<proteinExistence type="predicted"/>
<sequence length="93" mass="10193">MRSARNGIVAALWCALVVSAQLVNAEEGVTPLPEKDLFRPLLADPKEPRFQVSALRVDSDVHDTTVAAVGFGENFGIARWPGRHAKEAWQLNL</sequence>
<protein>
    <submittedName>
        <fullName evidence="2">Uncharacterized protein</fullName>
    </submittedName>
</protein>
<dbReference type="Pfam" id="PF06727">
    <property type="entry name" value="DUF1207"/>
    <property type="match status" value="1"/>
</dbReference>
<reference evidence="2 3" key="1">
    <citation type="journal article" date="2016" name="Nat. Commun.">
        <title>Thousands of microbial genomes shed light on interconnected biogeochemical processes in an aquifer system.</title>
        <authorList>
            <person name="Anantharaman K."/>
            <person name="Brown C.T."/>
            <person name="Hug L.A."/>
            <person name="Sharon I."/>
            <person name="Castelle C.J."/>
            <person name="Probst A.J."/>
            <person name="Thomas B.C."/>
            <person name="Singh A."/>
            <person name="Wilkins M.J."/>
            <person name="Karaoz U."/>
            <person name="Brodie E.L."/>
            <person name="Williams K.H."/>
            <person name="Hubbard S.S."/>
            <person name="Banfield J.F."/>
        </authorList>
    </citation>
    <scope>NUCLEOTIDE SEQUENCE [LARGE SCALE GENOMIC DNA]</scope>
</reference>
<evidence type="ECO:0000313" key="3">
    <source>
        <dbReference type="Proteomes" id="UP000177925"/>
    </source>
</evidence>
<evidence type="ECO:0000313" key="2">
    <source>
        <dbReference type="EMBL" id="OGI43096.1"/>
    </source>
</evidence>
<keyword evidence="1" id="KW-0732">Signal</keyword>
<accession>A0A1F6TDF1</accession>
<feature type="chain" id="PRO_5009526657" evidence="1">
    <location>
        <begin position="26"/>
        <end position="93"/>
    </location>
</feature>
<comment type="caution">
    <text evidence="2">The sequence shown here is derived from an EMBL/GenBank/DDBJ whole genome shotgun (WGS) entry which is preliminary data.</text>
</comment>
<name>A0A1F6TDF1_9PROT</name>
<gene>
    <name evidence="2" type="ORF">A2150_08420</name>
</gene>